<keyword evidence="1" id="KW-0195">Cyclin</keyword>
<keyword evidence="3" id="KW-1185">Reference proteome</keyword>
<protein>
    <submittedName>
        <fullName evidence="4">Cyclin N-terminal domain-containing protein</fullName>
    </submittedName>
</protein>
<evidence type="ECO:0000313" key="4">
    <source>
        <dbReference type="WBParaSite" id="scaffold15687_cov164.g17978"/>
    </source>
</evidence>
<sequence>MMALTCLFLAGKVEETPKKCRDLVQMANDKYPIQFAGINLIDELILLERILLQTIRFDLHVEHPYNFLVQYAKEFRLDKVYMSKIVTNAWTFINDSLATSLCLLYEPEVLDCVEDAGVEDIDETRKQLAKELDHNFVGMDLT</sequence>
<dbReference type="InterPro" id="IPR006671">
    <property type="entry name" value="Cyclin_N"/>
</dbReference>
<dbReference type="GO" id="GO:0006357">
    <property type="term" value="P:regulation of transcription by RNA polymerase II"/>
    <property type="evidence" value="ECO:0007669"/>
    <property type="project" value="InterPro"/>
</dbReference>
<evidence type="ECO:0000259" key="2">
    <source>
        <dbReference type="Pfam" id="PF00134"/>
    </source>
</evidence>
<dbReference type="Proteomes" id="UP000887561">
    <property type="component" value="Unplaced"/>
</dbReference>
<evidence type="ECO:0000256" key="1">
    <source>
        <dbReference type="ARBA" id="ARBA00023127"/>
    </source>
</evidence>
<dbReference type="Gene3D" id="1.10.472.10">
    <property type="entry name" value="Cyclin-like"/>
    <property type="match status" value="2"/>
</dbReference>
<accession>A0A915LP00</accession>
<dbReference type="GO" id="GO:0016538">
    <property type="term" value="F:cyclin-dependent protein serine/threonine kinase regulator activity"/>
    <property type="evidence" value="ECO:0007669"/>
    <property type="project" value="InterPro"/>
</dbReference>
<dbReference type="InterPro" id="IPR036915">
    <property type="entry name" value="Cyclin-like_sf"/>
</dbReference>
<evidence type="ECO:0000313" key="3">
    <source>
        <dbReference type="Proteomes" id="UP000887561"/>
    </source>
</evidence>
<reference evidence="4" key="1">
    <citation type="submission" date="2022-11" db="UniProtKB">
        <authorList>
            <consortium name="WormBaseParasite"/>
        </authorList>
    </citation>
    <scope>IDENTIFICATION</scope>
</reference>
<feature type="domain" description="Cyclin N-terminal" evidence="2">
    <location>
        <begin position="2"/>
        <end position="59"/>
    </location>
</feature>
<dbReference type="SUPFAM" id="SSF47954">
    <property type="entry name" value="Cyclin-like"/>
    <property type="match status" value="2"/>
</dbReference>
<dbReference type="PANTHER" id="PTHR10026">
    <property type="entry name" value="CYCLIN"/>
    <property type="match status" value="1"/>
</dbReference>
<proteinExistence type="predicted"/>
<dbReference type="InterPro" id="IPR043198">
    <property type="entry name" value="Cyclin/Ssn8"/>
</dbReference>
<organism evidence="3 4">
    <name type="scientific">Meloidogyne javanica</name>
    <name type="common">Root-knot nematode worm</name>
    <dbReference type="NCBI Taxonomy" id="6303"/>
    <lineage>
        <taxon>Eukaryota</taxon>
        <taxon>Metazoa</taxon>
        <taxon>Ecdysozoa</taxon>
        <taxon>Nematoda</taxon>
        <taxon>Chromadorea</taxon>
        <taxon>Rhabditida</taxon>
        <taxon>Tylenchina</taxon>
        <taxon>Tylenchomorpha</taxon>
        <taxon>Tylenchoidea</taxon>
        <taxon>Meloidogynidae</taxon>
        <taxon>Meloidogyninae</taxon>
        <taxon>Meloidogyne</taxon>
        <taxon>Meloidogyne incognita group</taxon>
    </lineage>
</organism>
<dbReference type="Pfam" id="PF00134">
    <property type="entry name" value="Cyclin_N"/>
    <property type="match status" value="1"/>
</dbReference>
<dbReference type="AlphaFoldDB" id="A0A915LP00"/>
<name>A0A915LP00_MELJA</name>
<dbReference type="WBParaSite" id="scaffold15687_cov164.g17978">
    <property type="protein sequence ID" value="scaffold15687_cov164.g17978"/>
    <property type="gene ID" value="scaffold15687_cov164.g17978"/>
</dbReference>